<keyword evidence="2" id="KW-0812">Transmembrane</keyword>
<feature type="transmembrane region" description="Helical" evidence="2">
    <location>
        <begin position="88"/>
        <end position="106"/>
    </location>
</feature>
<keyword evidence="4" id="KW-0418">Kinase</keyword>
<dbReference type="InterPro" id="IPR016064">
    <property type="entry name" value="NAD/diacylglycerol_kinase_sf"/>
</dbReference>
<sequence>MNCSPPASTPTSTPGAAISSRSRPTVAERAVPGRERWLARASLAAAAGAFAVPVVFAGLRTFGLLAVGLAGLAVTAVAVWWILTRRGVLRWLAAVLALAAPAWIVLEYTRAHLAWVVAVSGGLWLVAAGAGRAALMRREDAAAAAREGSAAPMAEHPPPGIRHPFLIMNPRSGGGKVERFALRDKAAALGAEVLLLEGPEHIDVAETARKAAAQGADLLGVAGGDGTQALVADVAADLGLPFLVIPAGTRNHFALDLGLDRDDPAAALDALRDGVELHVDLGRAAGRPFVNNVSFGAYAEVVQSPAYRDGKTRTTLELLPDMLVGREGAVLTARAGPHTYDAPQALLVSNNPYGTGDIAGLGRRARLDGGELGCVGVNVSNAAQAAGLLRGRRSTGTTRTTAADVVVDADRDVIPVGVDGEALQLRVPVRCEIRPLALRVLVPRHRPGVRRARPPLDWRQLGRLTYRGAP</sequence>
<dbReference type="Gene3D" id="2.60.200.40">
    <property type="match status" value="1"/>
</dbReference>
<reference evidence="4 5" key="1">
    <citation type="submission" date="2020-02" db="EMBL/GenBank/DDBJ databases">
        <title>Whole-genome analyses of novel actinobacteria.</title>
        <authorList>
            <person name="Sahin N."/>
        </authorList>
    </citation>
    <scope>NUCLEOTIDE SEQUENCE [LARGE SCALE GENOMIC DNA]</scope>
    <source>
        <strain evidence="4 5">A7024</strain>
    </source>
</reference>
<dbReference type="Gene3D" id="3.40.50.10330">
    <property type="entry name" value="Probable inorganic polyphosphate/atp-NAD kinase, domain 1"/>
    <property type="match status" value="1"/>
</dbReference>
<dbReference type="PROSITE" id="PS50146">
    <property type="entry name" value="DAGK"/>
    <property type="match status" value="1"/>
</dbReference>
<organism evidence="4 5">
    <name type="scientific">Streptomyces coryli</name>
    <dbReference type="NCBI Taxonomy" id="1128680"/>
    <lineage>
        <taxon>Bacteria</taxon>
        <taxon>Bacillati</taxon>
        <taxon>Actinomycetota</taxon>
        <taxon>Actinomycetes</taxon>
        <taxon>Kitasatosporales</taxon>
        <taxon>Streptomycetaceae</taxon>
        <taxon>Streptomyces</taxon>
    </lineage>
</organism>
<dbReference type="SUPFAM" id="SSF111331">
    <property type="entry name" value="NAD kinase/diacylglycerol kinase-like"/>
    <property type="match status" value="1"/>
</dbReference>
<dbReference type="Proteomes" id="UP000481583">
    <property type="component" value="Unassembled WGS sequence"/>
</dbReference>
<evidence type="ECO:0000313" key="5">
    <source>
        <dbReference type="Proteomes" id="UP000481583"/>
    </source>
</evidence>
<dbReference type="AlphaFoldDB" id="A0A6G4U7Y6"/>
<evidence type="ECO:0000256" key="1">
    <source>
        <dbReference type="SAM" id="MobiDB-lite"/>
    </source>
</evidence>
<dbReference type="EMBL" id="JAAKZV010000189">
    <property type="protein sequence ID" value="NGN68223.1"/>
    <property type="molecule type" value="Genomic_DNA"/>
</dbReference>
<feature type="transmembrane region" description="Helical" evidence="2">
    <location>
        <begin position="112"/>
        <end position="130"/>
    </location>
</feature>
<feature type="transmembrane region" description="Helical" evidence="2">
    <location>
        <begin position="62"/>
        <end position="83"/>
    </location>
</feature>
<keyword evidence="2" id="KW-0472">Membrane</keyword>
<feature type="transmembrane region" description="Helical" evidence="2">
    <location>
        <begin position="37"/>
        <end position="56"/>
    </location>
</feature>
<evidence type="ECO:0000256" key="2">
    <source>
        <dbReference type="SAM" id="Phobius"/>
    </source>
</evidence>
<name>A0A6G4U7Y6_9ACTN</name>
<keyword evidence="2" id="KW-1133">Transmembrane helix</keyword>
<dbReference type="Pfam" id="PF00781">
    <property type="entry name" value="DAGK_cat"/>
    <property type="match status" value="1"/>
</dbReference>
<evidence type="ECO:0000259" key="3">
    <source>
        <dbReference type="PROSITE" id="PS50146"/>
    </source>
</evidence>
<feature type="compositionally biased region" description="Low complexity" evidence="1">
    <location>
        <begin position="1"/>
        <end position="20"/>
    </location>
</feature>
<accession>A0A6G4U7Y6</accession>
<dbReference type="InterPro" id="IPR001206">
    <property type="entry name" value="Diacylglycerol_kinase_cat_dom"/>
</dbReference>
<proteinExistence type="predicted"/>
<dbReference type="InterPro" id="IPR017438">
    <property type="entry name" value="ATP-NAD_kinase_N"/>
</dbReference>
<feature type="region of interest" description="Disordered" evidence="1">
    <location>
        <begin position="1"/>
        <end position="23"/>
    </location>
</feature>
<keyword evidence="5" id="KW-1185">Reference proteome</keyword>
<feature type="domain" description="DAGKc" evidence="3">
    <location>
        <begin position="159"/>
        <end position="288"/>
    </location>
</feature>
<comment type="caution">
    <text evidence="4">The sequence shown here is derived from an EMBL/GenBank/DDBJ whole genome shotgun (WGS) entry which is preliminary data.</text>
</comment>
<evidence type="ECO:0000313" key="4">
    <source>
        <dbReference type="EMBL" id="NGN68223.1"/>
    </source>
</evidence>
<gene>
    <name evidence="4" type="ORF">G5C51_30530</name>
</gene>
<protein>
    <submittedName>
        <fullName evidence="4">Diacylglycerol kinase</fullName>
    </submittedName>
</protein>
<keyword evidence="4" id="KW-0808">Transferase</keyword>
<dbReference type="GO" id="GO:0016301">
    <property type="term" value="F:kinase activity"/>
    <property type="evidence" value="ECO:0007669"/>
    <property type="project" value="UniProtKB-KW"/>
</dbReference>